<name>A0A165NV62_9AGAM</name>
<sequence length="241" mass="23450">MKFFAVLAVASVLAGALGQTFQINTPYVNWHRIPFRSTLTLTSFVRSNVVVCEPILFTWSGGTGALKSFTHASISILPGGQPSAAALVNLGEQQGTSYTWTVTQPAGTSLGLTLRDSSGETVQSAPFTVLSGTDSSCLNGSSGTSSATASSSSASSVSASSSASSASASSSSGSTPAASTTGSVTSTASSHAPSSTSPSSASHSSAPSASASTTSSSASPARVAQLGAAGLVGALVAAVIA</sequence>
<evidence type="ECO:0008006" key="5">
    <source>
        <dbReference type="Google" id="ProtNLM"/>
    </source>
</evidence>
<dbReference type="EMBL" id="KV425625">
    <property type="protein sequence ID" value="KZT20152.1"/>
    <property type="molecule type" value="Genomic_DNA"/>
</dbReference>
<dbReference type="STRING" id="1314782.A0A165NV62"/>
<dbReference type="AlphaFoldDB" id="A0A165NV62"/>
<evidence type="ECO:0000313" key="4">
    <source>
        <dbReference type="Proteomes" id="UP000076761"/>
    </source>
</evidence>
<evidence type="ECO:0000313" key="3">
    <source>
        <dbReference type="EMBL" id="KZT20152.1"/>
    </source>
</evidence>
<feature type="chain" id="PRO_5007863579" description="Ser-Thr-rich glycosyl-phosphatidyl-inositol-anchored membrane family-domain-containing protein" evidence="2">
    <location>
        <begin position="19"/>
        <end position="241"/>
    </location>
</feature>
<feature type="region of interest" description="Disordered" evidence="1">
    <location>
        <begin position="162"/>
        <end position="217"/>
    </location>
</feature>
<gene>
    <name evidence="3" type="ORF">NEOLEDRAFT_1101239</name>
</gene>
<proteinExistence type="predicted"/>
<dbReference type="PANTHER" id="PTHR37487">
    <property type="entry name" value="CHROMOSOME 1, WHOLE GENOME SHOTGUN SEQUENCE"/>
    <property type="match status" value="1"/>
</dbReference>
<protein>
    <recommendedName>
        <fullName evidence="5">Ser-Thr-rich glycosyl-phosphatidyl-inositol-anchored membrane family-domain-containing protein</fullName>
    </recommendedName>
</protein>
<evidence type="ECO:0000256" key="1">
    <source>
        <dbReference type="SAM" id="MobiDB-lite"/>
    </source>
</evidence>
<keyword evidence="4" id="KW-1185">Reference proteome</keyword>
<organism evidence="3 4">
    <name type="scientific">Neolentinus lepideus HHB14362 ss-1</name>
    <dbReference type="NCBI Taxonomy" id="1314782"/>
    <lineage>
        <taxon>Eukaryota</taxon>
        <taxon>Fungi</taxon>
        <taxon>Dikarya</taxon>
        <taxon>Basidiomycota</taxon>
        <taxon>Agaricomycotina</taxon>
        <taxon>Agaricomycetes</taxon>
        <taxon>Gloeophyllales</taxon>
        <taxon>Gloeophyllaceae</taxon>
        <taxon>Neolentinus</taxon>
    </lineage>
</organism>
<dbReference type="Proteomes" id="UP000076761">
    <property type="component" value="Unassembled WGS sequence"/>
</dbReference>
<keyword evidence="2" id="KW-0732">Signal</keyword>
<reference evidence="3 4" key="1">
    <citation type="journal article" date="2016" name="Mol. Biol. Evol.">
        <title>Comparative Genomics of Early-Diverging Mushroom-Forming Fungi Provides Insights into the Origins of Lignocellulose Decay Capabilities.</title>
        <authorList>
            <person name="Nagy L.G."/>
            <person name="Riley R."/>
            <person name="Tritt A."/>
            <person name="Adam C."/>
            <person name="Daum C."/>
            <person name="Floudas D."/>
            <person name="Sun H."/>
            <person name="Yadav J.S."/>
            <person name="Pangilinan J."/>
            <person name="Larsson K.H."/>
            <person name="Matsuura K."/>
            <person name="Barry K."/>
            <person name="Labutti K."/>
            <person name="Kuo R."/>
            <person name="Ohm R.A."/>
            <person name="Bhattacharya S.S."/>
            <person name="Shirouzu T."/>
            <person name="Yoshinaga Y."/>
            <person name="Martin F.M."/>
            <person name="Grigoriev I.V."/>
            <person name="Hibbett D.S."/>
        </authorList>
    </citation>
    <scope>NUCLEOTIDE SEQUENCE [LARGE SCALE GENOMIC DNA]</scope>
    <source>
        <strain evidence="3 4">HHB14362 ss-1</strain>
    </source>
</reference>
<feature type="signal peptide" evidence="2">
    <location>
        <begin position="1"/>
        <end position="18"/>
    </location>
</feature>
<accession>A0A165NV62</accession>
<dbReference type="InParanoid" id="A0A165NV62"/>
<dbReference type="PANTHER" id="PTHR37487:SF2">
    <property type="entry name" value="EXPRESSED PROTEIN"/>
    <property type="match status" value="1"/>
</dbReference>
<dbReference type="OrthoDB" id="3362246at2759"/>
<evidence type="ECO:0000256" key="2">
    <source>
        <dbReference type="SAM" id="SignalP"/>
    </source>
</evidence>